<comment type="caution">
    <text evidence="1">The sequence shown here is derived from an EMBL/GenBank/DDBJ whole genome shotgun (WGS) entry which is preliminary data.</text>
</comment>
<proteinExistence type="predicted"/>
<dbReference type="Proteomes" id="UP001305414">
    <property type="component" value="Unassembled WGS sequence"/>
</dbReference>
<name>A0AAN7UZ31_9PEZI</name>
<accession>A0AAN7UZ31</accession>
<gene>
    <name evidence="1" type="ORF">RRF57_013224</name>
</gene>
<sequence length="63" mass="7000">MEMVIAIALITYSENPVNNPTEDYHDVCEKPRVTFGLNPPPVPSETVSQRIVRLGASTLFGHF</sequence>
<evidence type="ECO:0000313" key="1">
    <source>
        <dbReference type="EMBL" id="KAK5637509.1"/>
    </source>
</evidence>
<protein>
    <submittedName>
        <fullName evidence="1">Uncharacterized protein</fullName>
    </submittedName>
</protein>
<reference evidence="1 2" key="1">
    <citation type="submission" date="2023-10" db="EMBL/GenBank/DDBJ databases">
        <title>Draft genome sequence of Xylaria bambusicola isolate GMP-LS, the root and basal stem rot pathogen of sugarcane in Indonesia.</title>
        <authorList>
            <person name="Selvaraj P."/>
            <person name="Muralishankar V."/>
            <person name="Muruganantham S."/>
            <person name="Sp S."/>
            <person name="Haryani S."/>
            <person name="Lau K.J.X."/>
            <person name="Naqvi N.I."/>
        </authorList>
    </citation>
    <scope>NUCLEOTIDE SEQUENCE [LARGE SCALE GENOMIC DNA]</scope>
    <source>
        <strain evidence="1">GMP-LS</strain>
    </source>
</reference>
<keyword evidence="2" id="KW-1185">Reference proteome</keyword>
<evidence type="ECO:0000313" key="2">
    <source>
        <dbReference type="Proteomes" id="UP001305414"/>
    </source>
</evidence>
<dbReference type="EMBL" id="JAWHQM010000125">
    <property type="protein sequence ID" value="KAK5637509.1"/>
    <property type="molecule type" value="Genomic_DNA"/>
</dbReference>
<organism evidence="1 2">
    <name type="scientific">Xylaria bambusicola</name>
    <dbReference type="NCBI Taxonomy" id="326684"/>
    <lineage>
        <taxon>Eukaryota</taxon>
        <taxon>Fungi</taxon>
        <taxon>Dikarya</taxon>
        <taxon>Ascomycota</taxon>
        <taxon>Pezizomycotina</taxon>
        <taxon>Sordariomycetes</taxon>
        <taxon>Xylariomycetidae</taxon>
        <taxon>Xylariales</taxon>
        <taxon>Xylariaceae</taxon>
        <taxon>Xylaria</taxon>
    </lineage>
</organism>
<dbReference type="AlphaFoldDB" id="A0AAN7UZ31"/>